<comment type="caution">
    <text evidence="1">The sequence shown here is derived from an EMBL/GenBank/DDBJ whole genome shotgun (WGS) entry which is preliminary data.</text>
</comment>
<accession>A0A370GV18</accession>
<dbReference type="Proteomes" id="UP000255326">
    <property type="component" value="Unassembled WGS sequence"/>
</dbReference>
<sequence>MYEELVVKNDSLNLEIIAEKYLLLLYRCLLNDGLTQDHAEKILSEVFTYIKKHPDFLSSQHKLSVRLIQLCRHFSNRFVQKEKKVKAIQVL</sequence>
<proteinExistence type="predicted"/>
<keyword evidence="2" id="KW-1185">Reference proteome</keyword>
<reference evidence="1 2" key="1">
    <citation type="submission" date="2018-07" db="EMBL/GenBank/DDBJ databases">
        <title>Genomic Encyclopedia of Type Strains, Phase IV (KMG-IV): sequencing the most valuable type-strain genomes for metagenomic binning, comparative biology and taxonomic classification.</title>
        <authorList>
            <person name="Goeker M."/>
        </authorList>
    </citation>
    <scope>NUCLEOTIDE SEQUENCE [LARGE SCALE GENOMIC DNA]</scope>
    <source>
        <strain evidence="1 2">DSM 25281</strain>
    </source>
</reference>
<protein>
    <submittedName>
        <fullName evidence="1">Uncharacterized protein</fullName>
    </submittedName>
</protein>
<evidence type="ECO:0000313" key="2">
    <source>
        <dbReference type="Proteomes" id="UP000255326"/>
    </source>
</evidence>
<name>A0A370GV18_9BACI</name>
<evidence type="ECO:0000313" key="1">
    <source>
        <dbReference type="EMBL" id="RDI45773.1"/>
    </source>
</evidence>
<gene>
    <name evidence="1" type="ORF">DFR59_102407</name>
</gene>
<dbReference type="RefSeq" id="WP_114744587.1">
    <property type="nucleotide sequence ID" value="NZ_QQAY01000002.1"/>
</dbReference>
<dbReference type="EMBL" id="QQAY01000002">
    <property type="protein sequence ID" value="RDI45773.1"/>
    <property type="molecule type" value="Genomic_DNA"/>
</dbReference>
<organism evidence="1 2">
    <name type="scientific">Falsibacillus pallidus</name>
    <dbReference type="NCBI Taxonomy" id="493781"/>
    <lineage>
        <taxon>Bacteria</taxon>
        <taxon>Bacillati</taxon>
        <taxon>Bacillota</taxon>
        <taxon>Bacilli</taxon>
        <taxon>Bacillales</taxon>
        <taxon>Bacillaceae</taxon>
        <taxon>Falsibacillus</taxon>
    </lineage>
</organism>
<dbReference type="AlphaFoldDB" id="A0A370GV18"/>